<dbReference type="GO" id="GO:0016987">
    <property type="term" value="F:sigma factor activity"/>
    <property type="evidence" value="ECO:0007669"/>
    <property type="project" value="UniProtKB-KW"/>
</dbReference>
<evidence type="ECO:0000256" key="3">
    <source>
        <dbReference type="ARBA" id="ARBA00023163"/>
    </source>
</evidence>
<proteinExistence type="predicted"/>
<dbReference type="PANTHER" id="PTHR43133">
    <property type="entry name" value="RNA POLYMERASE ECF-TYPE SIGMA FACTO"/>
    <property type="match status" value="1"/>
</dbReference>
<protein>
    <submittedName>
        <fullName evidence="5">RNA polymerase sigma factor (Sigma-70 family)</fullName>
    </submittedName>
</protein>
<keyword evidence="2" id="KW-0731">Sigma factor</keyword>
<evidence type="ECO:0000256" key="1">
    <source>
        <dbReference type="ARBA" id="ARBA00023015"/>
    </source>
</evidence>
<dbReference type="NCBIfam" id="TIGR02937">
    <property type="entry name" value="sigma70-ECF"/>
    <property type="match status" value="1"/>
</dbReference>
<dbReference type="InterPro" id="IPR014284">
    <property type="entry name" value="RNA_pol_sigma-70_dom"/>
</dbReference>
<comment type="caution">
    <text evidence="5">The sequence shown here is derived from an EMBL/GenBank/DDBJ whole genome shotgun (WGS) entry which is preliminary data.</text>
</comment>
<dbReference type="Gene3D" id="1.10.1740.10">
    <property type="match status" value="1"/>
</dbReference>
<name>A0A7W7ZGA4_9BACT</name>
<keyword evidence="6" id="KW-1185">Reference proteome</keyword>
<dbReference type="GO" id="GO:0006352">
    <property type="term" value="P:DNA-templated transcription initiation"/>
    <property type="evidence" value="ECO:0007669"/>
    <property type="project" value="InterPro"/>
</dbReference>
<keyword evidence="3" id="KW-0804">Transcription</keyword>
<reference evidence="5 6" key="1">
    <citation type="submission" date="2020-08" db="EMBL/GenBank/DDBJ databases">
        <title>Genomic Encyclopedia of Type Strains, Phase IV (KMG-V): Genome sequencing to study the core and pangenomes of soil and plant-associated prokaryotes.</title>
        <authorList>
            <person name="Whitman W."/>
        </authorList>
    </citation>
    <scope>NUCLEOTIDE SEQUENCE [LARGE SCALE GENOMIC DNA]</scope>
    <source>
        <strain evidence="5 6">M8UP14</strain>
    </source>
</reference>
<dbReference type="AlphaFoldDB" id="A0A7W7ZGA4"/>
<evidence type="ECO:0000313" key="5">
    <source>
        <dbReference type="EMBL" id="MBB5059395.1"/>
    </source>
</evidence>
<evidence type="ECO:0000259" key="4">
    <source>
        <dbReference type="Pfam" id="PF04542"/>
    </source>
</evidence>
<dbReference type="EMBL" id="JACHIP010000005">
    <property type="protein sequence ID" value="MBB5059395.1"/>
    <property type="molecule type" value="Genomic_DNA"/>
</dbReference>
<evidence type="ECO:0000256" key="2">
    <source>
        <dbReference type="ARBA" id="ARBA00023082"/>
    </source>
</evidence>
<gene>
    <name evidence="5" type="ORF">HDF16_004118</name>
</gene>
<keyword evidence="1" id="KW-0805">Transcription regulation</keyword>
<dbReference type="InterPro" id="IPR039425">
    <property type="entry name" value="RNA_pol_sigma-70-like"/>
</dbReference>
<dbReference type="PANTHER" id="PTHR43133:SF51">
    <property type="entry name" value="RNA POLYMERASE SIGMA FACTOR"/>
    <property type="match status" value="1"/>
</dbReference>
<dbReference type="InterPro" id="IPR013325">
    <property type="entry name" value="RNA_pol_sigma_r2"/>
</dbReference>
<feature type="domain" description="RNA polymerase sigma-70 region 2" evidence="4">
    <location>
        <begin position="48"/>
        <end position="115"/>
    </location>
</feature>
<dbReference type="Pfam" id="PF04542">
    <property type="entry name" value="Sigma70_r2"/>
    <property type="match status" value="1"/>
</dbReference>
<dbReference type="SUPFAM" id="SSF88946">
    <property type="entry name" value="Sigma2 domain of RNA polymerase sigma factors"/>
    <property type="match status" value="1"/>
</dbReference>
<sequence length="198" mass="22189">MNSQTLLDVESTIVDSLVRDFTGKMQTLTDDELVKAARNGGSAAADELLSRHQTLLYKSVLRLAASTEEAEDAVQDALFRAYMNIGKFRGDCKFSSWLIAIGINSVRSARRKSRRAMWVSLDDAEKQFSSKTGTSLQDHQPSPELQCSHRERFDAVKRAMQRLPRKHRIVSLHKVTMEGQLRAVRAGWGLARGRSRAG</sequence>
<dbReference type="InterPro" id="IPR007627">
    <property type="entry name" value="RNA_pol_sigma70_r2"/>
</dbReference>
<dbReference type="Proteomes" id="UP000540989">
    <property type="component" value="Unassembled WGS sequence"/>
</dbReference>
<organism evidence="5 6">
    <name type="scientific">Granulicella aggregans</name>
    <dbReference type="NCBI Taxonomy" id="474949"/>
    <lineage>
        <taxon>Bacteria</taxon>
        <taxon>Pseudomonadati</taxon>
        <taxon>Acidobacteriota</taxon>
        <taxon>Terriglobia</taxon>
        <taxon>Terriglobales</taxon>
        <taxon>Acidobacteriaceae</taxon>
        <taxon>Granulicella</taxon>
    </lineage>
</organism>
<evidence type="ECO:0000313" key="6">
    <source>
        <dbReference type="Proteomes" id="UP000540989"/>
    </source>
</evidence>
<accession>A0A7W7ZGA4</accession>